<name>A0ACB6R6J1_9PLEO</name>
<dbReference type="EMBL" id="MU003498">
    <property type="protein sequence ID" value="KAF2474385.1"/>
    <property type="molecule type" value="Genomic_DNA"/>
</dbReference>
<organism evidence="1 2">
    <name type="scientific">Lindgomyces ingoldianus</name>
    <dbReference type="NCBI Taxonomy" id="673940"/>
    <lineage>
        <taxon>Eukaryota</taxon>
        <taxon>Fungi</taxon>
        <taxon>Dikarya</taxon>
        <taxon>Ascomycota</taxon>
        <taxon>Pezizomycotina</taxon>
        <taxon>Dothideomycetes</taxon>
        <taxon>Pleosporomycetidae</taxon>
        <taxon>Pleosporales</taxon>
        <taxon>Lindgomycetaceae</taxon>
        <taxon>Lindgomyces</taxon>
    </lineage>
</organism>
<proteinExistence type="predicted"/>
<comment type="caution">
    <text evidence="1">The sequence shown here is derived from an EMBL/GenBank/DDBJ whole genome shotgun (WGS) entry which is preliminary data.</text>
</comment>
<evidence type="ECO:0000313" key="1">
    <source>
        <dbReference type="EMBL" id="KAF2474385.1"/>
    </source>
</evidence>
<accession>A0ACB6R6J1</accession>
<dbReference type="Proteomes" id="UP000799755">
    <property type="component" value="Unassembled WGS sequence"/>
</dbReference>
<evidence type="ECO:0000313" key="2">
    <source>
        <dbReference type="Proteomes" id="UP000799755"/>
    </source>
</evidence>
<gene>
    <name evidence="1" type="ORF">BDR25DRAFT_216109</name>
</gene>
<keyword evidence="2" id="KW-1185">Reference proteome</keyword>
<sequence length="447" mass="51013">MTDAPEAYASTSARDAPPETASTSKADTPYINRDGKTVRRVRISKRRPARVQVDPATFKPDERPVQTGTIFNIWYNKWSGGDREDPYLFKRQSPYRCVISRDSGYTRADSNAGRTFCLYFARGSCVKGADCEYLHRLPSITDIPPSNADCFGREKEATYRDDMGGVGSFERINRTLYVGRIALKGSPGELEEAVARNFAEWGEIERTRVLGGGLTAFVTYMNEANAQFAREAMACQSIGGGDEKNPEILNVRWATPDPNPAAQAREARRIEELAAEAIRRALPAAYVAEVEGRDPEQTKRRKIEGTLGLEGYEAPDNVWYAKEKGQLEAGKEESKKEEVTQGRSRYIPPGHEYRDGEWYKNGERLLKPWEHHYIKNFWRKSIEKLEEEKPSMWEELAEERKGHITDLLKKEKEEEARHPDWFPPQHAPWRPPMKKVRLVEYSDSDGD</sequence>
<protein>
    <submittedName>
        <fullName evidence="1">Uncharacterized protein</fullName>
    </submittedName>
</protein>
<reference evidence="1" key="1">
    <citation type="journal article" date="2020" name="Stud. Mycol.">
        <title>101 Dothideomycetes genomes: a test case for predicting lifestyles and emergence of pathogens.</title>
        <authorList>
            <person name="Haridas S."/>
            <person name="Albert R."/>
            <person name="Binder M."/>
            <person name="Bloem J."/>
            <person name="Labutti K."/>
            <person name="Salamov A."/>
            <person name="Andreopoulos B."/>
            <person name="Baker S."/>
            <person name="Barry K."/>
            <person name="Bills G."/>
            <person name="Bluhm B."/>
            <person name="Cannon C."/>
            <person name="Castanera R."/>
            <person name="Culley D."/>
            <person name="Daum C."/>
            <person name="Ezra D."/>
            <person name="Gonzalez J."/>
            <person name="Henrissat B."/>
            <person name="Kuo A."/>
            <person name="Liang C."/>
            <person name="Lipzen A."/>
            <person name="Lutzoni F."/>
            <person name="Magnuson J."/>
            <person name="Mondo S."/>
            <person name="Nolan M."/>
            <person name="Ohm R."/>
            <person name="Pangilinan J."/>
            <person name="Park H.-J."/>
            <person name="Ramirez L."/>
            <person name="Alfaro M."/>
            <person name="Sun H."/>
            <person name="Tritt A."/>
            <person name="Yoshinaga Y."/>
            <person name="Zwiers L.-H."/>
            <person name="Turgeon B."/>
            <person name="Goodwin S."/>
            <person name="Spatafora J."/>
            <person name="Crous P."/>
            <person name="Grigoriev I."/>
        </authorList>
    </citation>
    <scope>NUCLEOTIDE SEQUENCE</scope>
    <source>
        <strain evidence="1">ATCC 200398</strain>
    </source>
</reference>